<name>E3SIA0_9CAUD</name>
<protein>
    <submittedName>
        <fullName evidence="1">Uncharacterized protein</fullName>
    </submittedName>
</protein>
<organism evidence="1 2">
    <name type="scientific">Synechococcus phage S-SM1</name>
    <dbReference type="NCBI Taxonomy" id="444859"/>
    <lineage>
        <taxon>Viruses</taxon>
        <taxon>Duplodnaviria</taxon>
        <taxon>Heunggongvirae</taxon>
        <taxon>Uroviricota</taxon>
        <taxon>Caudoviricetes</taxon>
        <taxon>Pantevenvirales</taxon>
        <taxon>Kyanoviridae</taxon>
        <taxon>Thetisvirus</taxon>
        <taxon>Thetisvirus ssm1</taxon>
    </lineage>
</organism>
<dbReference type="KEGG" id="vg:10327535"/>
<dbReference type="EMBL" id="GU071094">
    <property type="protein sequence ID" value="ADO97257.1"/>
    <property type="molecule type" value="Genomic_DNA"/>
</dbReference>
<dbReference type="GeneID" id="10327535"/>
<dbReference type="RefSeq" id="YP_004322984.1">
    <property type="nucleotide sequence ID" value="NC_015282.1"/>
</dbReference>
<sequence length="66" mass="7490">MIQRHSEELSTASMTWKGISMGFGMTWETVTQILRECRALITSHLSNGDGNVLTTMSLVRYNERVI</sequence>
<accession>E3SIA0</accession>
<keyword evidence="2" id="KW-1185">Reference proteome</keyword>
<evidence type="ECO:0000313" key="1">
    <source>
        <dbReference type="EMBL" id="ADO97257.1"/>
    </source>
</evidence>
<evidence type="ECO:0000313" key="2">
    <source>
        <dbReference type="Proteomes" id="UP000006523"/>
    </source>
</evidence>
<reference evidence="1 2" key="1">
    <citation type="journal article" date="2010" name="Environ. Microbiol.">
        <title>Genomic analysis of oceanic cyanobacterial myoviruses compared with T4-like myoviruses from diverse hosts and environments.</title>
        <authorList>
            <person name="Sullivan M.B."/>
            <person name="Huang K.H."/>
            <person name="Ignacio-Espinoza J.C."/>
            <person name="Berlin A.M."/>
            <person name="Kelly L."/>
            <person name="Weigele P.R."/>
            <person name="DeFrancesco A.S."/>
            <person name="Kern S.E."/>
            <person name="Thompson L.R."/>
            <person name="Young S."/>
            <person name="Yandava C."/>
            <person name="Fu R."/>
            <person name="Krastins B."/>
            <person name="Chase M."/>
            <person name="Sarracino D."/>
            <person name="Osburne M.S."/>
            <person name="Henn M.R."/>
            <person name="Chisholm S.W."/>
        </authorList>
    </citation>
    <scope>NUCLEOTIDE SEQUENCE [LARGE SCALE GENOMIC DNA]</scope>
    <source>
        <strain evidence="1">6501-1</strain>
    </source>
</reference>
<dbReference type="Proteomes" id="UP000006523">
    <property type="component" value="Segment"/>
</dbReference>
<proteinExistence type="predicted"/>
<gene>
    <name evidence="1" type="ORF">SSM1_093</name>
</gene>